<evidence type="ECO:0000313" key="4">
    <source>
        <dbReference type="Proteomes" id="UP001627154"/>
    </source>
</evidence>
<proteinExistence type="inferred from homology"/>
<organism evidence="3 4">
    <name type="scientific">Trichogramma kaykai</name>
    <dbReference type="NCBI Taxonomy" id="54128"/>
    <lineage>
        <taxon>Eukaryota</taxon>
        <taxon>Metazoa</taxon>
        <taxon>Ecdysozoa</taxon>
        <taxon>Arthropoda</taxon>
        <taxon>Hexapoda</taxon>
        <taxon>Insecta</taxon>
        <taxon>Pterygota</taxon>
        <taxon>Neoptera</taxon>
        <taxon>Endopterygota</taxon>
        <taxon>Hymenoptera</taxon>
        <taxon>Apocrita</taxon>
        <taxon>Proctotrupomorpha</taxon>
        <taxon>Chalcidoidea</taxon>
        <taxon>Trichogrammatidae</taxon>
        <taxon>Trichogramma</taxon>
    </lineage>
</organism>
<gene>
    <name evidence="3" type="ORF">TKK_000883</name>
</gene>
<comment type="similarity">
    <text evidence="1">Belongs to the CSN9 family.</text>
</comment>
<comment type="caution">
    <text evidence="3">The sequence shown here is derived from an EMBL/GenBank/DDBJ whole genome shotgun (WGS) entry which is preliminary data.</text>
</comment>
<dbReference type="InterPro" id="IPR029391">
    <property type="entry name" value="CSN9_metazoa"/>
</dbReference>
<evidence type="ECO:0000256" key="2">
    <source>
        <dbReference type="ARBA" id="ARBA00022790"/>
    </source>
</evidence>
<dbReference type="EMBL" id="JBJJXI010000018">
    <property type="protein sequence ID" value="KAL3406742.1"/>
    <property type="molecule type" value="Genomic_DNA"/>
</dbReference>
<keyword evidence="4" id="KW-1185">Reference proteome</keyword>
<dbReference type="GO" id="GO:0008180">
    <property type="term" value="C:COP9 signalosome"/>
    <property type="evidence" value="ECO:0007669"/>
    <property type="project" value="UniProtKB-KW"/>
</dbReference>
<evidence type="ECO:0000313" key="3">
    <source>
        <dbReference type="EMBL" id="KAL3406742.1"/>
    </source>
</evidence>
<dbReference type="Proteomes" id="UP001627154">
    <property type="component" value="Unassembled WGS sequence"/>
</dbReference>
<evidence type="ECO:0000256" key="1">
    <source>
        <dbReference type="ARBA" id="ARBA00009162"/>
    </source>
</evidence>
<protein>
    <submittedName>
        <fullName evidence="3">Uncharacterized protein</fullName>
    </submittedName>
</protein>
<name>A0ABD2XN72_9HYME</name>
<dbReference type="Pfam" id="PF15004">
    <property type="entry name" value="MYEOV2"/>
    <property type="match status" value="1"/>
</dbReference>
<keyword evidence="2" id="KW-0736">Signalosome</keyword>
<reference evidence="3 4" key="1">
    <citation type="journal article" date="2024" name="bioRxiv">
        <title>A reference genome for Trichogramma kaykai: A tiny desert-dwelling parasitoid wasp with competing sex-ratio distorters.</title>
        <authorList>
            <person name="Culotta J."/>
            <person name="Lindsey A.R."/>
        </authorList>
    </citation>
    <scope>NUCLEOTIDE SEQUENCE [LARGE SCALE GENOMIC DNA]</scope>
    <source>
        <strain evidence="3 4">KSX58</strain>
    </source>
</reference>
<dbReference type="AlphaFoldDB" id="A0ABD2XN72"/>
<sequence length="69" mass="7635">MKPSPVVADEMFPEGVHGRYLPFEMVADNMEDIAGGSGPIVVDIAGDEKSVHIDFYNDFDDLFDDNDLD</sequence>
<accession>A0ABD2XN72</accession>
<dbReference type="PANTHER" id="PTHR28562">
    <property type="entry name" value="COP9 SIGNALOSOME COMPLEX SUBUNIT 9"/>
    <property type="match status" value="1"/>
</dbReference>